<evidence type="ECO:0000256" key="3">
    <source>
        <dbReference type="SAM" id="Phobius"/>
    </source>
</evidence>
<feature type="transmembrane region" description="Helical" evidence="3">
    <location>
        <begin position="20"/>
        <end position="45"/>
    </location>
</feature>
<comment type="caution">
    <text evidence="5">The sequence shown here is derived from an EMBL/GenBank/DDBJ whole genome shotgun (WGS) entry which is preliminary data.</text>
</comment>
<dbReference type="OrthoDB" id="2132896at2759"/>
<evidence type="ECO:0000256" key="2">
    <source>
        <dbReference type="SAM" id="MobiDB-lite"/>
    </source>
</evidence>
<keyword evidence="1" id="KW-1015">Disulfide bond</keyword>
<feature type="compositionally biased region" description="Polar residues" evidence="2">
    <location>
        <begin position="841"/>
        <end position="854"/>
    </location>
</feature>
<dbReference type="Gene3D" id="1.20.1070.10">
    <property type="entry name" value="Rhodopsin 7-helix transmembrane proteins"/>
    <property type="match status" value="1"/>
</dbReference>
<feature type="domain" description="FZ" evidence="4">
    <location>
        <begin position="295"/>
        <end position="422"/>
    </location>
</feature>
<feature type="transmembrane region" description="Helical" evidence="3">
    <location>
        <begin position="229"/>
        <end position="249"/>
    </location>
</feature>
<feature type="transmembrane region" description="Helical" evidence="3">
    <location>
        <begin position="604"/>
        <end position="624"/>
    </location>
</feature>
<dbReference type="STRING" id="246404.A0A507ER04"/>
<feature type="transmembrane region" description="Helical" evidence="3">
    <location>
        <begin position="568"/>
        <end position="592"/>
    </location>
</feature>
<keyword evidence="6" id="KW-1185">Reference proteome</keyword>
<keyword evidence="3" id="KW-1133">Transmembrane helix</keyword>
<feature type="transmembrane region" description="Helical" evidence="3">
    <location>
        <begin position="57"/>
        <end position="76"/>
    </location>
</feature>
<dbReference type="PANTHER" id="PTHR31787">
    <property type="entry name" value="G-PROTEIN-COUPLED RECEPTOR GPCR FAMILY PROTEIN"/>
    <property type="match status" value="1"/>
</dbReference>
<sequence>MAGNLLKIFLTMRNITSFDLVAIGIHGVLTASGIMELTYLAYFITRMECRISQDGPQILSWFNVTLLGLGVSLTTLHASTGVCIFERQHTFDPSVAVIIADLCFCLGELMYVWYIWLRSNAILKIRGGIQYQIAAGVVTIAPVVYTAQFILFCLHLYWANETQKPATMLAITLASSFSGVTVITFDWIMLLAYISFLRENQMDSMSHSARARRKGQSNRFSVIARYGRWSCVALLIALGFYIVSSVFGYESDYRNLLEACCYTALHGAFLVLAGMKVALQLCDAREAQEEVMAKKMPGSCEAYPPNAYCSSLIHYPVYLPPNESIAAVEASLKNQGRIDLLLKLNSTKEYSACVQSFLEYSCYSLYPACIGGEITQTGCAANCDRTATLCYSLFLMAGKLNALPKCGPMSIDSLNVNTCLGTANGKEEITLPSPPRCPSILLPNPNFNMSNPTAPLPEISGQRCTGPCCLPCPTVYQFYPNGRFNGIYESVRPLGIMSALGCLILLASHALSAKDIEYPGTMMAQFIFGALLCHVVSFANNAPTLVVCRDAITEATQQNSGLCLVQGILFVFATYYTVAYACAFSIALHFLVVHSNMKLANHQWTLFALIVSVGVAVSATFAGLGQYRTTGFTCLFSPGNAATWLIFVPLGLISVPSLCMNVWTVAYILKVHWLAPSGPIRQHRLIVDGSEGKSGDSSLSASVRASSVGLETGRVGAAKAAKAALRKMAGTLKASGRSMGLTIVFDIIFCVNWSVYLYLNFVFTTVPSPKWQNEWQACVATGASQSECAKITQAYLPPAEILFAVEALMESLGLMFFIVLCPKAFNANTSLRTVNSSSMSESSYQKNKKGTASCTGFEPARPEDNALAGHRVNHSANRTL</sequence>
<organism evidence="5 6">
    <name type="scientific">Chytriomyces confervae</name>
    <dbReference type="NCBI Taxonomy" id="246404"/>
    <lineage>
        <taxon>Eukaryota</taxon>
        <taxon>Fungi</taxon>
        <taxon>Fungi incertae sedis</taxon>
        <taxon>Chytridiomycota</taxon>
        <taxon>Chytridiomycota incertae sedis</taxon>
        <taxon>Chytridiomycetes</taxon>
        <taxon>Chytridiales</taxon>
        <taxon>Chytriomycetaceae</taxon>
        <taxon>Chytriomyces</taxon>
    </lineage>
</organism>
<dbReference type="EMBL" id="QEAP01000475">
    <property type="protein sequence ID" value="TPX65700.1"/>
    <property type="molecule type" value="Genomic_DNA"/>
</dbReference>
<feature type="transmembrane region" description="Helical" evidence="3">
    <location>
        <begin position="170"/>
        <end position="196"/>
    </location>
</feature>
<feature type="region of interest" description="Disordered" evidence="2">
    <location>
        <begin position="841"/>
        <end position="880"/>
    </location>
</feature>
<dbReference type="PANTHER" id="PTHR31787:SF3">
    <property type="entry name" value="FRIZZLED AND SMOOTHENED-LIKE PROTEIN H"/>
    <property type="match status" value="1"/>
</dbReference>
<evidence type="ECO:0000259" key="4">
    <source>
        <dbReference type="PROSITE" id="PS50038"/>
    </source>
</evidence>
<feature type="transmembrane region" description="Helical" evidence="3">
    <location>
        <begin position="96"/>
        <end position="117"/>
    </location>
</feature>
<dbReference type="Proteomes" id="UP000320333">
    <property type="component" value="Unassembled WGS sequence"/>
</dbReference>
<keyword evidence="3" id="KW-0812">Transmembrane</keyword>
<evidence type="ECO:0000313" key="6">
    <source>
        <dbReference type="Proteomes" id="UP000320333"/>
    </source>
</evidence>
<evidence type="ECO:0000256" key="1">
    <source>
        <dbReference type="ARBA" id="ARBA00023157"/>
    </source>
</evidence>
<evidence type="ECO:0000313" key="5">
    <source>
        <dbReference type="EMBL" id="TPX65700.1"/>
    </source>
</evidence>
<protein>
    <recommendedName>
        <fullName evidence="4">FZ domain-containing protein</fullName>
    </recommendedName>
</protein>
<feature type="transmembrane region" description="Helical" evidence="3">
    <location>
        <begin position="255"/>
        <end position="275"/>
    </location>
</feature>
<feature type="transmembrane region" description="Helical" evidence="3">
    <location>
        <begin position="644"/>
        <end position="669"/>
    </location>
</feature>
<feature type="transmembrane region" description="Helical" evidence="3">
    <location>
        <begin position="129"/>
        <end position="158"/>
    </location>
</feature>
<name>A0A507ER04_9FUNG</name>
<reference evidence="5 6" key="1">
    <citation type="journal article" date="2019" name="Sci. Rep.">
        <title>Comparative genomics of chytrid fungi reveal insights into the obligate biotrophic and pathogenic lifestyle of Synchytrium endobioticum.</title>
        <authorList>
            <person name="van de Vossenberg B.T.L.H."/>
            <person name="Warris S."/>
            <person name="Nguyen H.D.T."/>
            <person name="van Gent-Pelzer M.P.E."/>
            <person name="Joly D.L."/>
            <person name="van de Geest H.C."/>
            <person name="Bonants P.J.M."/>
            <person name="Smith D.S."/>
            <person name="Levesque C.A."/>
            <person name="van der Lee T.A.J."/>
        </authorList>
    </citation>
    <scope>NUCLEOTIDE SEQUENCE [LARGE SCALE GENOMIC DNA]</scope>
    <source>
        <strain evidence="5 6">CBS 675.73</strain>
    </source>
</reference>
<keyword evidence="3" id="KW-0472">Membrane</keyword>
<accession>A0A507ER04</accession>
<dbReference type="PROSITE" id="PS50038">
    <property type="entry name" value="FZ"/>
    <property type="match status" value="1"/>
</dbReference>
<gene>
    <name evidence="5" type="ORF">CcCBS67573_g08043</name>
</gene>
<feature type="transmembrane region" description="Helical" evidence="3">
    <location>
        <begin position="493"/>
        <end position="513"/>
    </location>
</feature>
<dbReference type="AlphaFoldDB" id="A0A507ER04"/>
<dbReference type="InterPro" id="IPR020067">
    <property type="entry name" value="Frizzled_dom"/>
</dbReference>
<dbReference type="InterPro" id="IPR050949">
    <property type="entry name" value="GPCR_Fz/Smo-like"/>
</dbReference>
<proteinExistence type="predicted"/>
<feature type="transmembrane region" description="Helical" evidence="3">
    <location>
        <begin position="738"/>
        <end position="759"/>
    </location>
</feature>